<evidence type="ECO:0000313" key="2">
    <source>
        <dbReference type="Proteomes" id="UP000183569"/>
    </source>
</evidence>
<dbReference type="Gene3D" id="3.20.20.150">
    <property type="entry name" value="Divalent-metal-dependent TIM barrel enzymes"/>
    <property type="match status" value="1"/>
</dbReference>
<dbReference type="Proteomes" id="UP000183569">
    <property type="component" value="Unassembled WGS sequence"/>
</dbReference>
<dbReference type="RefSeq" id="WP_017458234.1">
    <property type="nucleotide sequence ID" value="NZ_FMUI01000006.1"/>
</dbReference>
<evidence type="ECO:0000313" key="1">
    <source>
        <dbReference type="EMBL" id="SCX50672.1"/>
    </source>
</evidence>
<name>A0A1G4YB91_9ENTR</name>
<dbReference type="GeneID" id="23844710"/>
<evidence type="ECO:0008006" key="3">
    <source>
        <dbReference type="Google" id="ProtNLM"/>
    </source>
</evidence>
<protein>
    <recommendedName>
        <fullName evidence="3">Sugar phosphate isomerase/epimerase</fullName>
    </recommendedName>
</protein>
<gene>
    <name evidence="1" type="ORF">SAMN02927897_02301</name>
</gene>
<dbReference type="AlphaFoldDB" id="A0A1G4YB91"/>
<organism evidence="1 2">
    <name type="scientific">Kosakonia sacchari</name>
    <dbReference type="NCBI Taxonomy" id="1158459"/>
    <lineage>
        <taxon>Bacteria</taxon>
        <taxon>Pseudomonadati</taxon>
        <taxon>Pseudomonadota</taxon>
        <taxon>Gammaproteobacteria</taxon>
        <taxon>Enterobacterales</taxon>
        <taxon>Enterobacteriaceae</taxon>
        <taxon>Kosakonia</taxon>
    </lineage>
</organism>
<sequence>MQRKIIVVTAAYGHTQIEALGGQIALLPIIAKAGADGVEIRRELLSEEALAHLASLAFAIDLHNLQVCYSAPEALFEADGELNPLLPALLAEAQTLKAQWLKLSLGHFRHNAALETLRDWLATSPVPLVVENDQTTCGKLAPMLRFKAVCHTLALPVSLTFDTGNWLWVGETPENAARQLAPAVSYIHVKAAVTHGDSFRAVPPDTADARWLALLNNLPADAPRGIEFPLEGEDLTAVTRHYVNLLREEPHHA</sequence>
<dbReference type="SUPFAM" id="SSF51658">
    <property type="entry name" value="Xylose isomerase-like"/>
    <property type="match status" value="1"/>
</dbReference>
<dbReference type="InterPro" id="IPR036237">
    <property type="entry name" value="Xyl_isomerase-like_sf"/>
</dbReference>
<comment type="caution">
    <text evidence="1">The sequence shown here is derived from an EMBL/GenBank/DDBJ whole genome shotgun (WGS) entry which is preliminary data.</text>
</comment>
<accession>A0A1G4YB91</accession>
<dbReference type="EMBL" id="FMUI01000006">
    <property type="protein sequence ID" value="SCX50672.1"/>
    <property type="molecule type" value="Genomic_DNA"/>
</dbReference>
<proteinExistence type="predicted"/>
<reference evidence="1 2" key="1">
    <citation type="submission" date="2016-10" db="EMBL/GenBank/DDBJ databases">
        <authorList>
            <person name="Varghese N."/>
            <person name="Submissions S."/>
        </authorList>
    </citation>
    <scope>NUCLEOTIDE SEQUENCE [LARGE SCALE GENOMIC DNA]</scope>
    <source>
        <strain evidence="1 2">CGMCC 1.12102</strain>
    </source>
</reference>